<protein>
    <submittedName>
        <fullName evidence="1">Uncharacterized protein</fullName>
    </submittedName>
</protein>
<dbReference type="EMBL" id="OY288114">
    <property type="protein sequence ID" value="CAJ0878955.1"/>
    <property type="molecule type" value="Genomic_DNA"/>
</dbReference>
<accession>A0AA48M164</accession>
<gene>
    <name evidence="1" type="ORF">AMST5_03015</name>
</gene>
<dbReference type="AlphaFoldDB" id="A0AA48M164"/>
<sequence length="221" mass="25255">MDLESHVASSFGGKFPVINVQVKRRKLSRLTQGDIFRDVECIERVVERRGIIEVSKVVFPLTVVMTQDCDLAQDAKYKAKGQTPPADDDKRLLSVLMVPLYNAEHLFQGVHLADLNMTMTKITKNKTPGKSLMQNERPRYHYLEFPDEIPIVPQIADFKHYFSAHLSYLESLRPKQFVCRISDLFREDLSQRFAAYLARIGLPELNNTPPTQPPQTSNPAL</sequence>
<reference evidence="1" key="1">
    <citation type="submission" date="2023-07" db="EMBL/GenBank/DDBJ databases">
        <authorList>
            <person name="Pelsma A.J. K."/>
        </authorList>
    </citation>
    <scope>NUCLEOTIDE SEQUENCE</scope>
</reference>
<organism evidence="1">
    <name type="scientific">freshwater sediment metagenome</name>
    <dbReference type="NCBI Taxonomy" id="556182"/>
    <lineage>
        <taxon>unclassified sequences</taxon>
        <taxon>metagenomes</taxon>
        <taxon>ecological metagenomes</taxon>
    </lineage>
</organism>
<name>A0AA48M164_9ZZZZ</name>
<evidence type="ECO:0000313" key="1">
    <source>
        <dbReference type="EMBL" id="CAJ0878955.1"/>
    </source>
</evidence>
<proteinExistence type="predicted"/>